<evidence type="ECO:0008006" key="4">
    <source>
        <dbReference type="Google" id="ProtNLM"/>
    </source>
</evidence>
<keyword evidence="1" id="KW-0472">Membrane</keyword>
<evidence type="ECO:0000313" key="2">
    <source>
        <dbReference type="EMBL" id="KAF0472741.1"/>
    </source>
</evidence>
<accession>A0A8H3XL34</accession>
<gene>
    <name evidence="2" type="ORF">F8M41_024978</name>
</gene>
<comment type="caution">
    <text evidence="2">The sequence shown here is derived from an EMBL/GenBank/DDBJ whole genome shotgun (WGS) entry which is preliminary data.</text>
</comment>
<keyword evidence="1" id="KW-1133">Transmembrane helix</keyword>
<dbReference type="Proteomes" id="UP000439903">
    <property type="component" value="Unassembled WGS sequence"/>
</dbReference>
<protein>
    <recommendedName>
        <fullName evidence="4">Transmembrane protein</fullName>
    </recommendedName>
</protein>
<keyword evidence="3" id="KW-1185">Reference proteome</keyword>
<dbReference type="EMBL" id="WTPW01000874">
    <property type="protein sequence ID" value="KAF0472741.1"/>
    <property type="molecule type" value="Genomic_DNA"/>
</dbReference>
<name>A0A8H3XL34_GIGMA</name>
<keyword evidence="1" id="KW-0812">Transmembrane</keyword>
<proteinExistence type="predicted"/>
<organism evidence="2 3">
    <name type="scientific">Gigaspora margarita</name>
    <dbReference type="NCBI Taxonomy" id="4874"/>
    <lineage>
        <taxon>Eukaryota</taxon>
        <taxon>Fungi</taxon>
        <taxon>Fungi incertae sedis</taxon>
        <taxon>Mucoromycota</taxon>
        <taxon>Glomeromycotina</taxon>
        <taxon>Glomeromycetes</taxon>
        <taxon>Diversisporales</taxon>
        <taxon>Gigasporaceae</taxon>
        <taxon>Gigaspora</taxon>
    </lineage>
</organism>
<feature type="transmembrane region" description="Helical" evidence="1">
    <location>
        <begin position="25"/>
        <end position="47"/>
    </location>
</feature>
<evidence type="ECO:0000256" key="1">
    <source>
        <dbReference type="SAM" id="Phobius"/>
    </source>
</evidence>
<dbReference type="AlphaFoldDB" id="A0A8H3XL34"/>
<reference evidence="2 3" key="1">
    <citation type="journal article" date="2019" name="Environ. Microbiol.">
        <title>At the nexus of three kingdoms: the genome of the mycorrhizal fungus Gigaspora margarita provides insights into plant, endobacterial and fungal interactions.</title>
        <authorList>
            <person name="Venice F."/>
            <person name="Ghignone S."/>
            <person name="Salvioli di Fossalunga A."/>
            <person name="Amselem J."/>
            <person name="Novero M."/>
            <person name="Xianan X."/>
            <person name="Sedzielewska Toro K."/>
            <person name="Morin E."/>
            <person name="Lipzen A."/>
            <person name="Grigoriev I.V."/>
            <person name="Henrissat B."/>
            <person name="Martin F.M."/>
            <person name="Bonfante P."/>
        </authorList>
    </citation>
    <scope>NUCLEOTIDE SEQUENCE [LARGE SCALE GENOMIC DNA]</scope>
    <source>
        <strain evidence="2 3">BEG34</strain>
    </source>
</reference>
<sequence>MMLDDFILADSESASASLVSASSTLALSLSALAFLASALLTLALVLLSSETHLQKSSILSIDSLFDDELDVSNDSSNPLELVHGLTFPN</sequence>
<evidence type="ECO:0000313" key="3">
    <source>
        <dbReference type="Proteomes" id="UP000439903"/>
    </source>
</evidence>